<dbReference type="HOGENOM" id="CLU_613973_0_0_1"/>
<dbReference type="RefSeq" id="XP_040626643.1">
    <property type="nucleotide sequence ID" value="XM_040773376.1"/>
</dbReference>
<name>M5FRI1_DACPD</name>
<evidence type="ECO:0000313" key="1">
    <source>
        <dbReference type="EMBL" id="EJT99745.1"/>
    </source>
</evidence>
<dbReference type="GeneID" id="63688438"/>
<dbReference type="OrthoDB" id="2349883at2759"/>
<dbReference type="EMBL" id="JH795869">
    <property type="protein sequence ID" value="EJT99745.1"/>
    <property type="molecule type" value="Genomic_DNA"/>
</dbReference>
<protein>
    <submittedName>
        <fullName evidence="1">Uncharacterized protein</fullName>
    </submittedName>
</protein>
<organism evidence="1 2">
    <name type="scientific">Dacryopinax primogenitus (strain DJM 731)</name>
    <name type="common">Brown rot fungus</name>
    <dbReference type="NCBI Taxonomy" id="1858805"/>
    <lineage>
        <taxon>Eukaryota</taxon>
        <taxon>Fungi</taxon>
        <taxon>Dikarya</taxon>
        <taxon>Basidiomycota</taxon>
        <taxon>Agaricomycotina</taxon>
        <taxon>Dacrymycetes</taxon>
        <taxon>Dacrymycetales</taxon>
        <taxon>Dacrymycetaceae</taxon>
        <taxon>Dacryopinax</taxon>
    </lineage>
</organism>
<sequence length="446" mass="50775">MYRRIQSLLVARNNVRRRYATTSTDNGRSYHSKVSALPFRVDPESAKGLLTAYAMAAWQDVPDMDEVLGFMKKKGIFEDQGRGIGNMIKQSLSTLPSMLEEFTWRVEKISPMYVPTWLVTSSVSVKFMLRERGEVEQRVFGLIDATIPGHGFKPLSSLWLSEPWEHNSQPQSYSPSMLTTRWGEEVRAIPFTVSPLKMLEMCKDLPESAPEFRDLGITMMPDVNTDALSLLPLLKPVYIGELRLPRTSQSATAILPAWTETEMGGKWKDFTGLEQVRKSVYGPRSLNDPPATAEYYSENTDQNSNIGITFSVMHETPNSPMQLNSLATKLIDVMKEARLKRVDWSLIGGVDDAMWEDSRIVSYNEADWNDRKVEVTRAQQRQTLRSIFREERNHLSDEEVDRKVKIVSKFIDKLRNGGGALDRLDLEAVERAAEEDEEKDRKAGKL</sequence>
<reference evidence="1 2" key="1">
    <citation type="journal article" date="2012" name="Science">
        <title>The Paleozoic origin of enzymatic lignin decomposition reconstructed from 31 fungal genomes.</title>
        <authorList>
            <person name="Floudas D."/>
            <person name="Binder M."/>
            <person name="Riley R."/>
            <person name="Barry K."/>
            <person name="Blanchette R.A."/>
            <person name="Henrissat B."/>
            <person name="Martinez A.T."/>
            <person name="Otillar R."/>
            <person name="Spatafora J.W."/>
            <person name="Yadav J.S."/>
            <person name="Aerts A."/>
            <person name="Benoit I."/>
            <person name="Boyd A."/>
            <person name="Carlson A."/>
            <person name="Copeland A."/>
            <person name="Coutinho P.M."/>
            <person name="de Vries R.P."/>
            <person name="Ferreira P."/>
            <person name="Findley K."/>
            <person name="Foster B."/>
            <person name="Gaskell J."/>
            <person name="Glotzer D."/>
            <person name="Gorecki P."/>
            <person name="Heitman J."/>
            <person name="Hesse C."/>
            <person name="Hori C."/>
            <person name="Igarashi K."/>
            <person name="Jurgens J.A."/>
            <person name="Kallen N."/>
            <person name="Kersten P."/>
            <person name="Kohler A."/>
            <person name="Kuees U."/>
            <person name="Kumar T.K.A."/>
            <person name="Kuo A."/>
            <person name="LaButti K."/>
            <person name="Larrondo L.F."/>
            <person name="Lindquist E."/>
            <person name="Ling A."/>
            <person name="Lombard V."/>
            <person name="Lucas S."/>
            <person name="Lundell T."/>
            <person name="Martin R."/>
            <person name="McLaughlin D.J."/>
            <person name="Morgenstern I."/>
            <person name="Morin E."/>
            <person name="Murat C."/>
            <person name="Nagy L.G."/>
            <person name="Nolan M."/>
            <person name="Ohm R.A."/>
            <person name="Patyshakuliyeva A."/>
            <person name="Rokas A."/>
            <person name="Ruiz-Duenas F.J."/>
            <person name="Sabat G."/>
            <person name="Salamov A."/>
            <person name="Samejima M."/>
            <person name="Schmutz J."/>
            <person name="Slot J.C."/>
            <person name="St John F."/>
            <person name="Stenlid J."/>
            <person name="Sun H."/>
            <person name="Sun S."/>
            <person name="Syed K."/>
            <person name="Tsang A."/>
            <person name="Wiebenga A."/>
            <person name="Young D."/>
            <person name="Pisabarro A."/>
            <person name="Eastwood D.C."/>
            <person name="Martin F."/>
            <person name="Cullen D."/>
            <person name="Grigoriev I.V."/>
            <person name="Hibbett D.S."/>
        </authorList>
    </citation>
    <scope>NUCLEOTIDE SEQUENCE [LARGE SCALE GENOMIC DNA]</scope>
    <source>
        <strain evidence="1 2">DJM-731 SS1</strain>
    </source>
</reference>
<keyword evidence="2" id="KW-1185">Reference proteome</keyword>
<proteinExistence type="predicted"/>
<accession>M5FRI1</accession>
<dbReference type="Proteomes" id="UP000030653">
    <property type="component" value="Unassembled WGS sequence"/>
</dbReference>
<dbReference type="AlphaFoldDB" id="M5FRI1"/>
<evidence type="ECO:0000313" key="2">
    <source>
        <dbReference type="Proteomes" id="UP000030653"/>
    </source>
</evidence>
<gene>
    <name evidence="1" type="ORF">DACRYDRAFT_23759</name>
</gene>